<name>A0A386HQK5_9BACT</name>
<evidence type="ECO:0000313" key="3">
    <source>
        <dbReference type="Proteomes" id="UP000266118"/>
    </source>
</evidence>
<accession>A0A386HQK5</accession>
<dbReference type="EMBL" id="CP032489">
    <property type="protein sequence ID" value="AYD48217.1"/>
    <property type="molecule type" value="Genomic_DNA"/>
</dbReference>
<proteinExistence type="predicted"/>
<evidence type="ECO:0000313" key="2">
    <source>
        <dbReference type="EMBL" id="AYD48217.1"/>
    </source>
</evidence>
<keyword evidence="3" id="KW-1185">Reference proteome</keyword>
<dbReference type="Proteomes" id="UP000266118">
    <property type="component" value="Chromosome"/>
</dbReference>
<dbReference type="AlphaFoldDB" id="A0A386HQK5"/>
<dbReference type="RefSeq" id="WP_119988643.1">
    <property type="nucleotide sequence ID" value="NZ_CP032489.1"/>
</dbReference>
<dbReference type="KEGG" id="ark:D6B99_11775"/>
<sequence>MRKFFIAALLLAVSFTKAQSYVPDSIENVTKDQMSNVLTDLVKASNRSYKIDTAYSQLNNDGEGQVDVYLISPEKREIVFVYMVRMYGGNPSLEQKGTQKFFLKAIQGNYIDVFPFWKKYFDSTADLEKMANIGRAKPLYFKLFNDSVSFMFQHGGGVNNRTLFDANHEVDKRDWIIYTRL</sequence>
<protein>
    <submittedName>
        <fullName evidence="2">Uncharacterized protein</fullName>
    </submittedName>
</protein>
<feature type="signal peptide" evidence="1">
    <location>
        <begin position="1"/>
        <end position="18"/>
    </location>
</feature>
<feature type="chain" id="PRO_5017196772" evidence="1">
    <location>
        <begin position="19"/>
        <end position="181"/>
    </location>
</feature>
<dbReference type="OrthoDB" id="1346471at2"/>
<evidence type="ECO:0000256" key="1">
    <source>
        <dbReference type="SAM" id="SignalP"/>
    </source>
</evidence>
<reference evidence="2 3" key="1">
    <citation type="submission" date="2018-09" db="EMBL/GenBank/DDBJ databases">
        <title>Arachidicoccus sp. nov., a bacterium isolated from soil.</title>
        <authorList>
            <person name="Weon H.-Y."/>
            <person name="Kwon S.-W."/>
            <person name="Lee S.A."/>
        </authorList>
    </citation>
    <scope>NUCLEOTIDE SEQUENCE [LARGE SCALE GENOMIC DNA]</scope>
    <source>
        <strain evidence="2 3">KIS59-12</strain>
    </source>
</reference>
<keyword evidence="1" id="KW-0732">Signal</keyword>
<organism evidence="2 3">
    <name type="scientific">Arachidicoccus soli</name>
    <dbReference type="NCBI Taxonomy" id="2341117"/>
    <lineage>
        <taxon>Bacteria</taxon>
        <taxon>Pseudomonadati</taxon>
        <taxon>Bacteroidota</taxon>
        <taxon>Chitinophagia</taxon>
        <taxon>Chitinophagales</taxon>
        <taxon>Chitinophagaceae</taxon>
        <taxon>Arachidicoccus</taxon>
    </lineage>
</organism>
<gene>
    <name evidence="2" type="ORF">D6B99_11775</name>
</gene>